<evidence type="ECO:0000313" key="4">
    <source>
        <dbReference type="EMBL" id="JAP94665.1"/>
    </source>
</evidence>
<evidence type="ECO:0000256" key="1">
    <source>
        <dbReference type="ARBA" id="ARBA00023054"/>
    </source>
</evidence>
<dbReference type="AlphaFoldDB" id="A0A146KGA1"/>
<name>A0A146KGA1_9EUKA</name>
<dbReference type="PANTHER" id="PTHR21683:SF3">
    <property type="entry name" value="CILIA AND FLAGELLA ASSOCIATED PROTEIN 100"/>
    <property type="match status" value="1"/>
</dbReference>
<feature type="non-terminal residue" evidence="4">
    <location>
        <position position="1"/>
    </location>
</feature>
<organism evidence="4">
    <name type="scientific">Trepomonas sp. PC1</name>
    <dbReference type="NCBI Taxonomy" id="1076344"/>
    <lineage>
        <taxon>Eukaryota</taxon>
        <taxon>Metamonada</taxon>
        <taxon>Diplomonadida</taxon>
        <taxon>Hexamitidae</taxon>
        <taxon>Hexamitinae</taxon>
        <taxon>Trepomonas</taxon>
    </lineage>
</organism>
<reference evidence="4" key="1">
    <citation type="submission" date="2015-07" db="EMBL/GenBank/DDBJ databases">
        <title>Adaptation to a free-living lifestyle via gene acquisitions in the diplomonad Trepomonas sp. PC1.</title>
        <authorList>
            <person name="Xu F."/>
            <person name="Jerlstrom-Hultqvist J."/>
            <person name="Kolisko M."/>
            <person name="Simpson A.G.B."/>
            <person name="Roger A.J."/>
            <person name="Svard S.G."/>
            <person name="Andersson J.O."/>
        </authorList>
    </citation>
    <scope>NUCLEOTIDE SEQUENCE</scope>
    <source>
        <strain evidence="4">PC1</strain>
    </source>
</reference>
<evidence type="ECO:0000259" key="3">
    <source>
        <dbReference type="Pfam" id="PF13863"/>
    </source>
</evidence>
<dbReference type="InterPro" id="IPR051147">
    <property type="entry name" value="CFAP_domain-containing"/>
</dbReference>
<accession>A0A146KGA1</accession>
<dbReference type="Pfam" id="PF13863">
    <property type="entry name" value="DUF4200"/>
    <property type="match status" value="1"/>
</dbReference>
<dbReference type="PANTHER" id="PTHR21683">
    <property type="entry name" value="COILED-COIL DOMAIN-CONTAINING PROTEIN 42 LIKE-2-LIKE-RELATED"/>
    <property type="match status" value="1"/>
</dbReference>
<dbReference type="InterPro" id="IPR025252">
    <property type="entry name" value="DUF4200"/>
</dbReference>
<sequence>SFKSKELNSPEVYKNREEQAKTYLTEIANNPFSLNDEEAIIQAKQLAKQRYVDMQKGLNHLPLTQRYDNTARCAMLNLTDRSPPPILAKIQQSDEVQQLAQKFTRAELEMHAPTYSQKYDHLCKSDREFLSSIVHEPKGNNKQLIATQKKIFMSNLGVTVKKQEIDKINLCISKEAKKLDRQNQKIEMEMEKFDIEVKQSDMVMNQTQKELEQVRRVKFEKQSGLHQYKNQIVDHKGKIVKLIEQKEKYMEFLRVIDEILIFKADDRIQMELLENTTQKQLIVLCMQKFDSCDGLCLTCGFFKDKFIDEAQKKKYTILKIDPKTKQQSSQITCDHATKIDYTRLLDSNLNEEYDYLTNKQMEIDPEISMSPYSNLKIEVALNLFLKPVTYTYQDQIPIFLDFLRQFELNNFQLVEQLSNAENQIELLSKQYIIAQKDAEAKLLALKQNFQSMKSLQKVENIDDKKQIEKLKKIYEKQNIQQQYILKKITDGFIYALKVKQNEAQSTSTFSQLSQLEQKLEQLAMDLRKMDEKGQKSYELEQDSLRSKVKMQILMNEQEIHRNEKVIKQNKKNQLPIKETTARKVIAKNFKEKRQLKTKIEEEEKILEKSDFSD</sequence>
<gene>
    <name evidence="4" type="ORF">TPC1_12603</name>
</gene>
<keyword evidence="1 2" id="KW-0175">Coiled coil</keyword>
<evidence type="ECO:0000256" key="2">
    <source>
        <dbReference type="SAM" id="Coils"/>
    </source>
</evidence>
<protein>
    <recommendedName>
        <fullName evidence="3">DUF4200 domain-containing protein</fullName>
    </recommendedName>
</protein>
<feature type="coiled-coil region" evidence="2">
    <location>
        <begin position="403"/>
        <end position="437"/>
    </location>
</feature>
<dbReference type="EMBL" id="GDID01001941">
    <property type="protein sequence ID" value="JAP94665.1"/>
    <property type="molecule type" value="Transcribed_RNA"/>
</dbReference>
<dbReference type="GO" id="GO:0005856">
    <property type="term" value="C:cytoskeleton"/>
    <property type="evidence" value="ECO:0007669"/>
    <property type="project" value="UniProtKB-ARBA"/>
</dbReference>
<proteinExistence type="predicted"/>
<feature type="domain" description="DUF4200" evidence="3">
    <location>
        <begin position="144"/>
        <end position="259"/>
    </location>
</feature>